<gene>
    <name evidence="5" type="primary">YL-1</name>
    <name evidence="5" type="ORF">Bhyg_10016</name>
</gene>
<keyword evidence="6" id="KW-1185">Reference proteome</keyword>
<comment type="similarity">
    <text evidence="1">Belongs to the VPS72/YL1 family.</text>
</comment>
<feature type="region of interest" description="Disordered" evidence="3">
    <location>
        <begin position="221"/>
        <end position="258"/>
    </location>
</feature>
<comment type="caution">
    <text evidence="5">The sequence shown here is derived from an EMBL/GenBank/DDBJ whole genome shotgun (WGS) entry which is preliminary data.</text>
</comment>
<dbReference type="OrthoDB" id="78296at2759"/>
<evidence type="ECO:0000313" key="5">
    <source>
        <dbReference type="EMBL" id="KAJ6637286.1"/>
    </source>
</evidence>
<dbReference type="SMART" id="SM00993">
    <property type="entry name" value="YL1_C"/>
    <property type="match status" value="1"/>
</dbReference>
<reference evidence="5" key="1">
    <citation type="submission" date="2022-07" db="EMBL/GenBank/DDBJ databases">
        <authorList>
            <person name="Trinca V."/>
            <person name="Uliana J.V.C."/>
            <person name="Torres T.T."/>
            <person name="Ward R.J."/>
            <person name="Monesi N."/>
        </authorList>
    </citation>
    <scope>NUCLEOTIDE SEQUENCE</scope>
    <source>
        <strain evidence="5">HSMRA1968</strain>
        <tissue evidence="5">Whole embryos</tissue>
    </source>
</reference>
<dbReference type="PANTHER" id="PTHR13275:SF4">
    <property type="entry name" value="VACUOLAR PROTEIN SORTING-ASSOCIATED PROTEIN 72 HOMOLOG"/>
    <property type="match status" value="1"/>
</dbReference>
<dbReference type="InterPro" id="IPR046757">
    <property type="entry name" value="YL1_N"/>
</dbReference>
<dbReference type="AlphaFoldDB" id="A0A9Q0MSN4"/>
<proteinExistence type="inferred from homology"/>
<dbReference type="Pfam" id="PF08265">
    <property type="entry name" value="YL1_C"/>
    <property type="match status" value="1"/>
</dbReference>
<feature type="compositionally biased region" description="Basic and acidic residues" evidence="3">
    <location>
        <begin position="86"/>
        <end position="99"/>
    </location>
</feature>
<evidence type="ECO:0000313" key="6">
    <source>
        <dbReference type="Proteomes" id="UP001151699"/>
    </source>
</evidence>
<dbReference type="Pfam" id="PF05764">
    <property type="entry name" value="YL1"/>
    <property type="match status" value="1"/>
</dbReference>
<dbReference type="GO" id="GO:0005634">
    <property type="term" value="C:nucleus"/>
    <property type="evidence" value="ECO:0007669"/>
    <property type="project" value="TreeGrafter"/>
</dbReference>
<dbReference type="EMBL" id="WJQU01000003">
    <property type="protein sequence ID" value="KAJ6637286.1"/>
    <property type="molecule type" value="Genomic_DNA"/>
</dbReference>
<feature type="compositionally biased region" description="Acidic residues" evidence="3">
    <location>
        <begin position="49"/>
        <end position="73"/>
    </location>
</feature>
<dbReference type="Proteomes" id="UP001151699">
    <property type="component" value="Chromosome X"/>
</dbReference>
<feature type="compositionally biased region" description="Basic residues" evidence="3">
    <location>
        <begin position="100"/>
        <end position="109"/>
    </location>
</feature>
<feature type="domain" description="Vps72/YL1 C-terminal" evidence="4">
    <location>
        <begin position="296"/>
        <end position="325"/>
    </location>
</feature>
<organism evidence="5 6">
    <name type="scientific">Pseudolycoriella hygida</name>
    <dbReference type="NCBI Taxonomy" id="35572"/>
    <lineage>
        <taxon>Eukaryota</taxon>
        <taxon>Metazoa</taxon>
        <taxon>Ecdysozoa</taxon>
        <taxon>Arthropoda</taxon>
        <taxon>Hexapoda</taxon>
        <taxon>Insecta</taxon>
        <taxon>Pterygota</taxon>
        <taxon>Neoptera</taxon>
        <taxon>Endopterygota</taxon>
        <taxon>Diptera</taxon>
        <taxon>Nematocera</taxon>
        <taxon>Sciaroidea</taxon>
        <taxon>Sciaridae</taxon>
        <taxon>Pseudolycoriella</taxon>
    </lineage>
</organism>
<accession>A0A9Q0MSN4</accession>
<evidence type="ECO:0000259" key="4">
    <source>
        <dbReference type="SMART" id="SM00993"/>
    </source>
</evidence>
<name>A0A9Q0MSN4_9DIPT</name>
<evidence type="ECO:0000256" key="2">
    <source>
        <dbReference type="ARBA" id="ARBA00020000"/>
    </source>
</evidence>
<sequence length="370" mass="43036">MAATRERRGNAGAKMAKLLDEEEEDEFYKTSYGGFEETENDRDYVQKNDDEDDIVDSDFSIEENDEPISENEEETKTRRKTTNKRAYKEPPKKSNQVKEQKKKVKVKKISTKRLKMKRQTYTVLDSAKISLRKSTALKSAATEHRIKARTEAAKKKPKSLKSDDWIPTQEELLEEALITEEENLASLEKFKQMEIEKKKSRPTKRIFSGPTIRYHSLSMPLVETKRTRESNRSVPNSVSQEDLSTKTEDEESNRKSIAVSTGPRCERTFVSFENDVREDAFNSIFKPSVKRPNGGYICSITKMPARYFDPITRLPYRNKEAFKVVREAYYQYLEAWADPKALDLEKWLAHRAKVKDQRNKLKKLNHAQGI</sequence>
<evidence type="ECO:0000256" key="1">
    <source>
        <dbReference type="ARBA" id="ARBA00006832"/>
    </source>
</evidence>
<protein>
    <recommendedName>
        <fullName evidence="2">Vacuolar protein sorting-associated protein 72 homolog</fullName>
    </recommendedName>
</protein>
<dbReference type="InterPro" id="IPR013272">
    <property type="entry name" value="Vps72/YL1_C"/>
</dbReference>
<feature type="region of interest" description="Disordered" evidence="3">
    <location>
        <begin position="1"/>
        <end position="109"/>
    </location>
</feature>
<evidence type="ECO:0000256" key="3">
    <source>
        <dbReference type="SAM" id="MobiDB-lite"/>
    </source>
</evidence>
<dbReference type="PANTHER" id="PTHR13275">
    <property type="entry name" value="YL-1 PROTEIN TRANSCRIPTION FACTOR-LIKE 1"/>
    <property type="match status" value="1"/>
</dbReference>
<feature type="compositionally biased region" description="Polar residues" evidence="3">
    <location>
        <begin position="232"/>
        <end position="242"/>
    </location>
</feature>